<dbReference type="PANTHER" id="PTHR11712:SF330">
    <property type="entry name" value="BETA-KETOACYL-[ACYL-CARRIER-PROTEIN] SYNTHASE I"/>
    <property type="match status" value="1"/>
</dbReference>
<keyword evidence="3" id="KW-1133">Transmembrane helix</keyword>
<keyword evidence="3" id="KW-0812">Transmembrane</keyword>
<dbReference type="GO" id="GO:0006633">
    <property type="term" value="P:fatty acid biosynthetic process"/>
    <property type="evidence" value="ECO:0007669"/>
    <property type="project" value="TreeGrafter"/>
</dbReference>
<dbReference type="PANTHER" id="PTHR11712">
    <property type="entry name" value="POLYKETIDE SYNTHASE-RELATED"/>
    <property type="match status" value="1"/>
</dbReference>
<dbReference type="GO" id="GO:0004315">
    <property type="term" value="F:3-oxoacyl-[acyl-carrier-protein] synthase activity"/>
    <property type="evidence" value="ECO:0007669"/>
    <property type="project" value="UniProtKB-EC"/>
</dbReference>
<reference evidence="5 6" key="1">
    <citation type="submission" date="2021-09" db="EMBL/GenBank/DDBJ databases">
        <title>Genomic insights and catalytic innovation underlie evolution of tropane alkaloids biosynthesis.</title>
        <authorList>
            <person name="Wang Y.-J."/>
            <person name="Tian T."/>
            <person name="Huang J.-P."/>
            <person name="Huang S.-X."/>
        </authorList>
    </citation>
    <scope>NUCLEOTIDE SEQUENCE [LARGE SCALE GENOMIC DNA]</scope>
    <source>
        <strain evidence="5">KIB-2018</strain>
        <tissue evidence="5">Leaf</tissue>
    </source>
</reference>
<dbReference type="Proteomes" id="UP001159364">
    <property type="component" value="Linkage Group LG05"/>
</dbReference>
<dbReference type="EC" id="2.3.1.41" evidence="1"/>
<proteinExistence type="predicted"/>
<name>A0AAV8TDG6_9ROSI</name>
<evidence type="ECO:0000259" key="4">
    <source>
        <dbReference type="Pfam" id="PF00109"/>
    </source>
</evidence>
<dbReference type="InterPro" id="IPR014030">
    <property type="entry name" value="Ketoacyl_synth_N"/>
</dbReference>
<dbReference type="InterPro" id="IPR000794">
    <property type="entry name" value="Beta-ketoacyl_synthase"/>
</dbReference>
<keyword evidence="6" id="KW-1185">Reference proteome</keyword>
<feature type="domain" description="Beta-ketoacyl synthase-like N-terminal" evidence="4">
    <location>
        <begin position="81"/>
        <end position="123"/>
    </location>
</feature>
<dbReference type="SUPFAM" id="SSF53901">
    <property type="entry name" value="Thiolase-like"/>
    <property type="match status" value="1"/>
</dbReference>
<dbReference type="GO" id="GO:0005739">
    <property type="term" value="C:mitochondrion"/>
    <property type="evidence" value="ECO:0007669"/>
    <property type="project" value="TreeGrafter"/>
</dbReference>
<evidence type="ECO:0000313" key="6">
    <source>
        <dbReference type="Proteomes" id="UP001159364"/>
    </source>
</evidence>
<feature type="transmembrane region" description="Helical" evidence="3">
    <location>
        <begin position="296"/>
        <end position="315"/>
    </location>
</feature>
<sequence>MSSIVSTYSSSVLFRSRETVEACFAPYNGLRSVENMQMSQPGTKANIFISVSEFSTPKCRKIRGMASPTLSAPRHEKHANKRVVITGMGLVLVFGSDIDTYYNKLLEGESGISLIDRFDTSTFSVGYCLVARKKTLDDANLGTEVLEKMDKTKVRVLLGTGMGGLTAFGNGVEALMYNIYGPMFVDIPVSMIDFGYKKITPFFIPYLITNTESEIGLMGPNYSISTACAMENYCFYAVANHVRYHGVGGFIAFRALSQRNDEPKRASRPWDKDGDSFVIREGAGVLPKTNKKDVNLVSLLAGVSFVLINLIKFGWLNRSIRIIVKNSVCFGVFNTKGMDLFH</sequence>
<evidence type="ECO:0000256" key="3">
    <source>
        <dbReference type="SAM" id="Phobius"/>
    </source>
</evidence>
<keyword evidence="2" id="KW-0808">Transferase</keyword>
<evidence type="ECO:0000313" key="5">
    <source>
        <dbReference type="EMBL" id="KAJ8764917.1"/>
    </source>
</evidence>
<keyword evidence="3" id="KW-0472">Membrane</keyword>
<dbReference type="Pfam" id="PF00109">
    <property type="entry name" value="ketoacyl-synt"/>
    <property type="match status" value="1"/>
</dbReference>
<organism evidence="5 6">
    <name type="scientific">Erythroxylum novogranatense</name>
    <dbReference type="NCBI Taxonomy" id="1862640"/>
    <lineage>
        <taxon>Eukaryota</taxon>
        <taxon>Viridiplantae</taxon>
        <taxon>Streptophyta</taxon>
        <taxon>Embryophyta</taxon>
        <taxon>Tracheophyta</taxon>
        <taxon>Spermatophyta</taxon>
        <taxon>Magnoliopsida</taxon>
        <taxon>eudicotyledons</taxon>
        <taxon>Gunneridae</taxon>
        <taxon>Pentapetalae</taxon>
        <taxon>rosids</taxon>
        <taxon>fabids</taxon>
        <taxon>Malpighiales</taxon>
        <taxon>Erythroxylaceae</taxon>
        <taxon>Erythroxylum</taxon>
    </lineage>
</organism>
<dbReference type="InterPro" id="IPR016039">
    <property type="entry name" value="Thiolase-like"/>
</dbReference>
<evidence type="ECO:0000256" key="1">
    <source>
        <dbReference type="ARBA" id="ARBA00013191"/>
    </source>
</evidence>
<protein>
    <recommendedName>
        <fullName evidence="1">beta-ketoacyl-[acyl-carrier-protein] synthase I</fullName>
        <ecNumber evidence="1">2.3.1.41</ecNumber>
    </recommendedName>
</protein>
<dbReference type="EMBL" id="JAIWQS010000005">
    <property type="protein sequence ID" value="KAJ8764917.1"/>
    <property type="molecule type" value="Genomic_DNA"/>
</dbReference>
<dbReference type="AlphaFoldDB" id="A0AAV8TDG6"/>
<comment type="caution">
    <text evidence="5">The sequence shown here is derived from an EMBL/GenBank/DDBJ whole genome shotgun (WGS) entry which is preliminary data.</text>
</comment>
<evidence type="ECO:0000256" key="2">
    <source>
        <dbReference type="ARBA" id="ARBA00022679"/>
    </source>
</evidence>
<dbReference type="Gene3D" id="3.40.47.10">
    <property type="match status" value="2"/>
</dbReference>
<gene>
    <name evidence="5" type="ORF">K2173_010382</name>
</gene>
<accession>A0AAV8TDG6</accession>